<dbReference type="SUPFAM" id="SSF55961">
    <property type="entry name" value="Bet v1-like"/>
    <property type="match status" value="1"/>
</dbReference>
<dbReference type="EMBL" id="CAJPVI010000017">
    <property type="protein sequence ID" value="CAG2146898.1"/>
    <property type="molecule type" value="Genomic_DNA"/>
</dbReference>
<dbReference type="CDD" id="cd07823">
    <property type="entry name" value="SRPBCC_5"/>
    <property type="match status" value="1"/>
</dbReference>
<proteinExistence type="predicted"/>
<feature type="compositionally biased region" description="Pro residues" evidence="1">
    <location>
        <begin position="169"/>
        <end position="180"/>
    </location>
</feature>
<comment type="caution">
    <text evidence="2">The sequence shown here is derived from an EMBL/GenBank/DDBJ whole genome shotgun (WGS) entry which is preliminary data.</text>
</comment>
<dbReference type="InterPro" id="IPR023393">
    <property type="entry name" value="START-like_dom_sf"/>
</dbReference>
<dbReference type="Gene3D" id="3.30.530.20">
    <property type="match status" value="1"/>
</dbReference>
<accession>A0ABN7Q0H1</accession>
<feature type="region of interest" description="Disordered" evidence="1">
    <location>
        <begin position="155"/>
        <end position="182"/>
    </location>
</feature>
<dbReference type="RefSeq" id="WP_211954078.1">
    <property type="nucleotide sequence ID" value="NZ_CAJPVI010000017.1"/>
</dbReference>
<gene>
    <name evidence="2" type="ORF">LMG26411_03028</name>
</gene>
<protein>
    <recommendedName>
        <fullName evidence="4">Carbon monoxide dehydrogenase</fullName>
    </recommendedName>
</protein>
<dbReference type="InterPro" id="IPR010419">
    <property type="entry name" value="CO_DH_gsu"/>
</dbReference>
<sequence length="210" mass="21691">MKVSLEKVFPMPADPDTAWRLLQDVEAVAGCMPGARITEKIDATHYKGSIVVRIGPANLTFKGDIEVLSLDADTRTLRLTGKGADSSGTSAASMDLEASVRASGTASELVGRSEASVSGKAATFGGRMMNSVAEQILKQFAANFAARLQATPQAPAGVANGESADAAPHAPPVAPQPAAAPAPASELNGLALAWAIVRDWLRGLFSRHTA</sequence>
<keyword evidence="3" id="KW-1185">Reference proteome</keyword>
<dbReference type="PANTHER" id="PTHR38588:SF1">
    <property type="entry name" value="BLL0334 PROTEIN"/>
    <property type="match status" value="1"/>
</dbReference>
<dbReference type="Pfam" id="PF06240">
    <property type="entry name" value="COXG"/>
    <property type="match status" value="1"/>
</dbReference>
<evidence type="ECO:0000313" key="2">
    <source>
        <dbReference type="EMBL" id="CAG2146898.1"/>
    </source>
</evidence>
<evidence type="ECO:0000256" key="1">
    <source>
        <dbReference type="SAM" id="MobiDB-lite"/>
    </source>
</evidence>
<dbReference type="PANTHER" id="PTHR38588">
    <property type="entry name" value="BLL0334 PROTEIN"/>
    <property type="match status" value="1"/>
</dbReference>
<dbReference type="Proteomes" id="UP000672657">
    <property type="component" value="Unassembled WGS sequence"/>
</dbReference>
<name>A0ABN7Q0H1_9BURK</name>
<evidence type="ECO:0008006" key="4">
    <source>
        <dbReference type="Google" id="ProtNLM"/>
    </source>
</evidence>
<reference evidence="2 3" key="1">
    <citation type="submission" date="2021-03" db="EMBL/GenBank/DDBJ databases">
        <authorList>
            <person name="Peeters C."/>
        </authorList>
    </citation>
    <scope>NUCLEOTIDE SEQUENCE [LARGE SCALE GENOMIC DNA]</scope>
    <source>
        <strain evidence="2 3">LMG 26411</strain>
    </source>
</reference>
<evidence type="ECO:0000313" key="3">
    <source>
        <dbReference type="Proteomes" id="UP000672657"/>
    </source>
</evidence>
<organism evidence="2 3">
    <name type="scientific">Cupriavidus numazuensis</name>
    <dbReference type="NCBI Taxonomy" id="221992"/>
    <lineage>
        <taxon>Bacteria</taxon>
        <taxon>Pseudomonadati</taxon>
        <taxon>Pseudomonadota</taxon>
        <taxon>Betaproteobacteria</taxon>
        <taxon>Burkholderiales</taxon>
        <taxon>Burkholderiaceae</taxon>
        <taxon>Cupriavidus</taxon>
    </lineage>
</organism>